<gene>
    <name evidence="1" type="ORF">CEXT_521761</name>
</gene>
<accession>A0AAV4V9Q9</accession>
<proteinExistence type="predicted"/>
<reference evidence="1 2" key="1">
    <citation type="submission" date="2021-06" db="EMBL/GenBank/DDBJ databases">
        <title>Caerostris extrusa draft genome.</title>
        <authorList>
            <person name="Kono N."/>
            <person name="Arakawa K."/>
        </authorList>
    </citation>
    <scope>NUCLEOTIDE SEQUENCE [LARGE SCALE GENOMIC DNA]</scope>
</reference>
<comment type="caution">
    <text evidence="1">The sequence shown here is derived from an EMBL/GenBank/DDBJ whole genome shotgun (WGS) entry which is preliminary data.</text>
</comment>
<dbReference type="Proteomes" id="UP001054945">
    <property type="component" value="Unassembled WGS sequence"/>
</dbReference>
<sequence length="112" mass="13090">MSVFQSIRSLPPDFQSIVQILYRWPDKDFKLHKIEMELIAKENGIRQLKTDTNKVEISNSVVAFVVNHKINKVSDNSRAYDCKNKPKFTKSKFKNGTCYVCKRMGPLKRHLM</sequence>
<protein>
    <recommendedName>
        <fullName evidence="3">HNH homing endonuclease</fullName>
    </recommendedName>
</protein>
<evidence type="ECO:0000313" key="1">
    <source>
        <dbReference type="EMBL" id="GIY66985.1"/>
    </source>
</evidence>
<evidence type="ECO:0000313" key="2">
    <source>
        <dbReference type="Proteomes" id="UP001054945"/>
    </source>
</evidence>
<evidence type="ECO:0008006" key="3">
    <source>
        <dbReference type="Google" id="ProtNLM"/>
    </source>
</evidence>
<organism evidence="1 2">
    <name type="scientific">Caerostris extrusa</name>
    <name type="common">Bark spider</name>
    <name type="synonym">Caerostris bankana</name>
    <dbReference type="NCBI Taxonomy" id="172846"/>
    <lineage>
        <taxon>Eukaryota</taxon>
        <taxon>Metazoa</taxon>
        <taxon>Ecdysozoa</taxon>
        <taxon>Arthropoda</taxon>
        <taxon>Chelicerata</taxon>
        <taxon>Arachnida</taxon>
        <taxon>Araneae</taxon>
        <taxon>Araneomorphae</taxon>
        <taxon>Entelegynae</taxon>
        <taxon>Araneoidea</taxon>
        <taxon>Araneidae</taxon>
        <taxon>Caerostris</taxon>
    </lineage>
</organism>
<dbReference type="EMBL" id="BPLR01014183">
    <property type="protein sequence ID" value="GIY66985.1"/>
    <property type="molecule type" value="Genomic_DNA"/>
</dbReference>
<keyword evidence="2" id="KW-1185">Reference proteome</keyword>
<name>A0AAV4V9Q9_CAEEX</name>
<dbReference type="AlphaFoldDB" id="A0AAV4V9Q9"/>